<evidence type="ECO:0000313" key="5">
    <source>
        <dbReference type="EMBL" id="MDT0350389.1"/>
    </source>
</evidence>
<sequence length="231" mass="23663">MSVAAAAQDGGWTAGLTAVSGLLGTLVWPATVLAVVLIFRRPLVQFVENLQNATVKAGGAEVTLTARAEAAVVAATVDKSGPGPTQPDDIERAIRSTRAATTALPASGLLGRVALWVDDKPDNNRHEREALAALGLGITVCTSSDQALSLLGTRTFDVVISDMSRPEGRRAGLDLLAAIRKTGNEVPYVVYAASASASDVADAKSRGAFGYTADPSTLLQLVAAAVGGRPS</sequence>
<dbReference type="InterPro" id="IPR011006">
    <property type="entry name" value="CheY-like_superfamily"/>
</dbReference>
<dbReference type="CDD" id="cd00156">
    <property type="entry name" value="REC"/>
    <property type="match status" value="1"/>
</dbReference>
<evidence type="ECO:0000256" key="1">
    <source>
        <dbReference type="ARBA" id="ARBA00022553"/>
    </source>
</evidence>
<dbReference type="InterPro" id="IPR050595">
    <property type="entry name" value="Bact_response_regulator"/>
</dbReference>
<keyword evidence="6" id="KW-1185">Reference proteome</keyword>
<dbReference type="InterPro" id="IPR001789">
    <property type="entry name" value="Sig_transdc_resp-reg_receiver"/>
</dbReference>
<dbReference type="SUPFAM" id="SSF52172">
    <property type="entry name" value="CheY-like"/>
    <property type="match status" value="1"/>
</dbReference>
<dbReference type="SMART" id="SM00448">
    <property type="entry name" value="REC"/>
    <property type="match status" value="1"/>
</dbReference>
<dbReference type="Pfam" id="PF00072">
    <property type="entry name" value="Response_reg"/>
    <property type="match status" value="1"/>
</dbReference>
<dbReference type="Proteomes" id="UP001183202">
    <property type="component" value="Unassembled WGS sequence"/>
</dbReference>
<name>A0ABU2N932_9PSEU</name>
<proteinExistence type="predicted"/>
<keyword evidence="1 2" id="KW-0597">Phosphoprotein</keyword>
<gene>
    <name evidence="5" type="ORF">RM445_12725</name>
</gene>
<dbReference type="EMBL" id="JAVREJ010000007">
    <property type="protein sequence ID" value="MDT0350389.1"/>
    <property type="molecule type" value="Genomic_DNA"/>
</dbReference>
<evidence type="ECO:0000259" key="4">
    <source>
        <dbReference type="PROSITE" id="PS50110"/>
    </source>
</evidence>
<dbReference type="RefSeq" id="WP_311556423.1">
    <property type="nucleotide sequence ID" value="NZ_JAVREJ010000007.1"/>
</dbReference>
<keyword evidence="3" id="KW-1133">Transmembrane helix</keyword>
<reference evidence="6" key="1">
    <citation type="submission" date="2023-07" db="EMBL/GenBank/DDBJ databases">
        <title>30 novel species of actinomycetes from the DSMZ collection.</title>
        <authorList>
            <person name="Nouioui I."/>
        </authorList>
    </citation>
    <scope>NUCLEOTIDE SEQUENCE [LARGE SCALE GENOMIC DNA]</scope>
    <source>
        <strain evidence="6">DSM 45834</strain>
    </source>
</reference>
<protein>
    <submittedName>
        <fullName evidence="5">Response regulator</fullName>
    </submittedName>
</protein>
<dbReference type="PANTHER" id="PTHR44591">
    <property type="entry name" value="STRESS RESPONSE REGULATOR PROTEIN 1"/>
    <property type="match status" value="1"/>
</dbReference>
<dbReference type="PANTHER" id="PTHR44591:SF25">
    <property type="entry name" value="CHEMOTAXIS TWO-COMPONENT RESPONSE REGULATOR"/>
    <property type="match status" value="1"/>
</dbReference>
<evidence type="ECO:0000256" key="2">
    <source>
        <dbReference type="PROSITE-ProRule" id="PRU00169"/>
    </source>
</evidence>
<dbReference type="PROSITE" id="PS50110">
    <property type="entry name" value="RESPONSE_REGULATORY"/>
    <property type="match status" value="1"/>
</dbReference>
<evidence type="ECO:0000313" key="6">
    <source>
        <dbReference type="Proteomes" id="UP001183202"/>
    </source>
</evidence>
<feature type="domain" description="Response regulatory" evidence="4">
    <location>
        <begin position="113"/>
        <end position="229"/>
    </location>
</feature>
<comment type="caution">
    <text evidence="5">The sequence shown here is derived from an EMBL/GenBank/DDBJ whole genome shotgun (WGS) entry which is preliminary data.</text>
</comment>
<organism evidence="5 6">
    <name type="scientific">Pseudonocardia charpentierae</name>
    <dbReference type="NCBI Taxonomy" id="3075545"/>
    <lineage>
        <taxon>Bacteria</taxon>
        <taxon>Bacillati</taxon>
        <taxon>Actinomycetota</taxon>
        <taxon>Actinomycetes</taxon>
        <taxon>Pseudonocardiales</taxon>
        <taxon>Pseudonocardiaceae</taxon>
        <taxon>Pseudonocardia</taxon>
    </lineage>
</organism>
<accession>A0ABU2N932</accession>
<dbReference type="Gene3D" id="3.40.50.2300">
    <property type="match status" value="1"/>
</dbReference>
<keyword evidence="3" id="KW-0472">Membrane</keyword>
<feature type="transmembrane region" description="Helical" evidence="3">
    <location>
        <begin position="12"/>
        <end position="39"/>
    </location>
</feature>
<evidence type="ECO:0000256" key="3">
    <source>
        <dbReference type="SAM" id="Phobius"/>
    </source>
</evidence>
<feature type="modified residue" description="4-aspartylphosphate" evidence="2">
    <location>
        <position position="162"/>
    </location>
</feature>
<keyword evidence="3" id="KW-0812">Transmembrane</keyword>